<proteinExistence type="predicted"/>
<reference evidence="3 4" key="1">
    <citation type="submission" date="2020-01" db="EMBL/GenBank/DDBJ databases">
        <title>Genomes of bacteria type strains.</title>
        <authorList>
            <person name="Chen J."/>
            <person name="Zhu S."/>
            <person name="Yang J."/>
        </authorList>
    </citation>
    <scope>NUCLEOTIDE SEQUENCE [LARGE SCALE GENOMIC DNA]</scope>
    <source>
        <strain evidence="3 4">LMG 22958</strain>
    </source>
</reference>
<comment type="caution">
    <text evidence="3">The sequence shown here is derived from an EMBL/GenBank/DDBJ whole genome shotgun (WGS) entry which is preliminary data.</text>
</comment>
<dbReference type="InterPro" id="IPR029058">
    <property type="entry name" value="AB_hydrolase_fold"/>
</dbReference>
<protein>
    <submittedName>
        <fullName evidence="3">Alpha/beta fold hydrolase</fullName>
    </submittedName>
</protein>
<dbReference type="Gene3D" id="3.40.50.1820">
    <property type="entry name" value="alpha/beta hydrolase"/>
    <property type="match status" value="1"/>
</dbReference>
<dbReference type="PRINTS" id="PR00111">
    <property type="entry name" value="ABHYDROLASE"/>
</dbReference>
<gene>
    <name evidence="3" type="ORF">GTW09_01500</name>
</gene>
<dbReference type="Proteomes" id="UP000478837">
    <property type="component" value="Unassembled WGS sequence"/>
</dbReference>
<evidence type="ECO:0000313" key="3">
    <source>
        <dbReference type="EMBL" id="NDW20208.1"/>
    </source>
</evidence>
<evidence type="ECO:0000259" key="2">
    <source>
        <dbReference type="Pfam" id="PF00561"/>
    </source>
</evidence>
<dbReference type="SUPFAM" id="SSF53474">
    <property type="entry name" value="alpha/beta-Hydrolases"/>
    <property type="match status" value="1"/>
</dbReference>
<evidence type="ECO:0000256" key="1">
    <source>
        <dbReference type="ARBA" id="ARBA00022801"/>
    </source>
</evidence>
<organism evidence="3 4">
    <name type="scientific">Alteromonas hispanica</name>
    <dbReference type="NCBI Taxonomy" id="315421"/>
    <lineage>
        <taxon>Bacteria</taxon>
        <taxon>Pseudomonadati</taxon>
        <taxon>Pseudomonadota</taxon>
        <taxon>Gammaproteobacteria</taxon>
        <taxon>Alteromonadales</taxon>
        <taxon>Alteromonadaceae</taxon>
        <taxon>Alteromonas/Salinimonas group</taxon>
        <taxon>Alteromonas</taxon>
    </lineage>
</organism>
<dbReference type="PANTHER" id="PTHR46118:SF4">
    <property type="entry name" value="PROTEIN ABHD11"/>
    <property type="match status" value="1"/>
</dbReference>
<evidence type="ECO:0000313" key="4">
    <source>
        <dbReference type="Proteomes" id="UP000478837"/>
    </source>
</evidence>
<dbReference type="AlphaFoldDB" id="A0A6L9MPY8"/>
<dbReference type="InterPro" id="IPR000073">
    <property type="entry name" value="AB_hydrolase_1"/>
</dbReference>
<sequence>MELNYKLTPCEHSDSWLFLIHGLFGSADNLAIVKRHFEAKHNIVSIDLPDHGESEWTDGFDIETAAEAVKQIADQISVKTFAILGHSLGGKVAMKLALKYPTCVSHLIVADIAPVAYSHRHQTIFDGLNAVDLASLTTRRDADSAMATVIKEAGVRQFLLKSLYRKENGDWAWKFNLKGLIQSYPKIINWQPVDSQFTGTTLFIKGAKSDYIISEYKDDIARYFPNAKAHIIDGVGHWLHAEKPSVFNAVVERVL</sequence>
<feature type="domain" description="AB hydrolase-1" evidence="2">
    <location>
        <begin position="16"/>
        <end position="244"/>
    </location>
</feature>
<dbReference type="Pfam" id="PF00561">
    <property type="entry name" value="Abhydrolase_1"/>
    <property type="match status" value="1"/>
</dbReference>
<dbReference type="RefSeq" id="WP_163109436.1">
    <property type="nucleotide sequence ID" value="NZ_JAAAWP010000001.1"/>
</dbReference>
<dbReference type="EMBL" id="JAAAWP010000001">
    <property type="protein sequence ID" value="NDW20208.1"/>
    <property type="molecule type" value="Genomic_DNA"/>
</dbReference>
<name>A0A6L9MPY8_9ALTE</name>
<keyword evidence="1 3" id="KW-0378">Hydrolase</keyword>
<accession>A0A6L9MPY8</accession>
<keyword evidence="4" id="KW-1185">Reference proteome</keyword>
<dbReference type="PANTHER" id="PTHR46118">
    <property type="entry name" value="PROTEIN ABHD11"/>
    <property type="match status" value="1"/>
</dbReference>
<dbReference type="GO" id="GO:0016787">
    <property type="term" value="F:hydrolase activity"/>
    <property type="evidence" value="ECO:0007669"/>
    <property type="project" value="UniProtKB-KW"/>
</dbReference>